<evidence type="ECO:0000313" key="4">
    <source>
        <dbReference type="Proteomes" id="UP001595528"/>
    </source>
</evidence>
<evidence type="ECO:0000256" key="2">
    <source>
        <dbReference type="RuleBase" id="RU003707"/>
    </source>
</evidence>
<proteinExistence type="inferred from homology"/>
<dbReference type="InterPro" id="IPR001753">
    <property type="entry name" value="Enoyl-CoA_hydra/iso"/>
</dbReference>
<keyword evidence="4" id="KW-1185">Reference proteome</keyword>
<dbReference type="Gene3D" id="1.10.12.10">
    <property type="entry name" value="Lyase 2-enoyl-coa Hydratase, Chain A, domain 2"/>
    <property type="match status" value="1"/>
</dbReference>
<organism evidence="3 4">
    <name type="scientific">Marinibaculum pumilum</name>
    <dbReference type="NCBI Taxonomy" id="1766165"/>
    <lineage>
        <taxon>Bacteria</taxon>
        <taxon>Pseudomonadati</taxon>
        <taxon>Pseudomonadota</taxon>
        <taxon>Alphaproteobacteria</taxon>
        <taxon>Rhodospirillales</taxon>
        <taxon>Rhodospirillaceae</taxon>
        <taxon>Marinibaculum</taxon>
    </lineage>
</organism>
<dbReference type="SUPFAM" id="SSF52096">
    <property type="entry name" value="ClpP/crotonase"/>
    <property type="match status" value="1"/>
</dbReference>
<comment type="similarity">
    <text evidence="1 2">Belongs to the enoyl-CoA hydratase/isomerase family.</text>
</comment>
<dbReference type="PANTHER" id="PTHR43459">
    <property type="entry name" value="ENOYL-COA HYDRATASE"/>
    <property type="match status" value="1"/>
</dbReference>
<sequence>MADLEEMRDGRVAILTMNRPDRLNALSRDMLEGLLEALPRLAHDDEVGCVVLTGAGRGFCAGGDIGGMASDSSDRTLEQGTAWLRRSMETSRWLREMPKPTIAMVNGPIAGAGMSLGLACDIRIAAEEARFVTAFANVGFSGDFGGSYFLTQIVGTAKARELYFTADKLSAQEALDLGIYNRVVAADALRDETLALARRLADGPGIALGYMKKNLNAALTLPLAQALDMEAMHHMRCGETQDHKEAAKAFMEKRTPVFNRR</sequence>
<name>A0ABV7KX29_9PROT</name>
<dbReference type="Pfam" id="PF00378">
    <property type="entry name" value="ECH_1"/>
    <property type="match status" value="1"/>
</dbReference>
<dbReference type="CDD" id="cd06558">
    <property type="entry name" value="crotonase-like"/>
    <property type="match status" value="1"/>
</dbReference>
<comment type="caution">
    <text evidence="3">The sequence shown here is derived from an EMBL/GenBank/DDBJ whole genome shotgun (WGS) entry which is preliminary data.</text>
</comment>
<dbReference type="InterPro" id="IPR029045">
    <property type="entry name" value="ClpP/crotonase-like_dom_sf"/>
</dbReference>
<dbReference type="EMBL" id="JBHRTR010000017">
    <property type="protein sequence ID" value="MFC3226839.1"/>
    <property type="molecule type" value="Genomic_DNA"/>
</dbReference>
<dbReference type="PANTHER" id="PTHR43459:SF1">
    <property type="entry name" value="EG:BACN32G11.4 PROTEIN"/>
    <property type="match status" value="1"/>
</dbReference>
<evidence type="ECO:0000256" key="1">
    <source>
        <dbReference type="ARBA" id="ARBA00005254"/>
    </source>
</evidence>
<dbReference type="InterPro" id="IPR014748">
    <property type="entry name" value="Enoyl-CoA_hydra_C"/>
</dbReference>
<evidence type="ECO:0000313" key="3">
    <source>
        <dbReference type="EMBL" id="MFC3226839.1"/>
    </source>
</evidence>
<accession>A0ABV7KX29</accession>
<dbReference type="RefSeq" id="WP_379898979.1">
    <property type="nucleotide sequence ID" value="NZ_JBHRTR010000017.1"/>
</dbReference>
<dbReference type="Proteomes" id="UP001595528">
    <property type="component" value="Unassembled WGS sequence"/>
</dbReference>
<dbReference type="PROSITE" id="PS00166">
    <property type="entry name" value="ENOYL_COA_HYDRATASE"/>
    <property type="match status" value="1"/>
</dbReference>
<protein>
    <submittedName>
        <fullName evidence="3">Enoyl-CoA hydratase</fullName>
    </submittedName>
</protein>
<dbReference type="Gene3D" id="3.90.226.10">
    <property type="entry name" value="2-enoyl-CoA Hydratase, Chain A, domain 1"/>
    <property type="match status" value="1"/>
</dbReference>
<dbReference type="InterPro" id="IPR018376">
    <property type="entry name" value="Enoyl-CoA_hyd/isom_CS"/>
</dbReference>
<reference evidence="4" key="1">
    <citation type="journal article" date="2019" name="Int. J. Syst. Evol. Microbiol.">
        <title>The Global Catalogue of Microorganisms (GCM) 10K type strain sequencing project: providing services to taxonomists for standard genome sequencing and annotation.</title>
        <authorList>
            <consortium name="The Broad Institute Genomics Platform"/>
            <consortium name="The Broad Institute Genome Sequencing Center for Infectious Disease"/>
            <person name="Wu L."/>
            <person name="Ma J."/>
        </authorList>
    </citation>
    <scope>NUCLEOTIDE SEQUENCE [LARGE SCALE GENOMIC DNA]</scope>
    <source>
        <strain evidence="4">KCTC 42964</strain>
    </source>
</reference>
<gene>
    <name evidence="3" type="ORF">ACFOGJ_06345</name>
</gene>